<comment type="caution">
    <text evidence="2">The sequence shown here is derived from an EMBL/GenBank/DDBJ whole genome shotgun (WGS) entry which is preliminary data.</text>
</comment>
<dbReference type="InterPro" id="IPR003593">
    <property type="entry name" value="AAA+_ATPase"/>
</dbReference>
<dbReference type="OrthoDB" id="10042665at2759"/>
<accession>A0A9P9BX80</accession>
<dbReference type="GO" id="GO:0005524">
    <property type="term" value="F:ATP binding"/>
    <property type="evidence" value="ECO:0007669"/>
    <property type="project" value="InterPro"/>
</dbReference>
<dbReference type="GeneID" id="70179165"/>
<gene>
    <name evidence="2" type="ORF">B0I36DRAFT_238468</name>
</gene>
<evidence type="ECO:0000313" key="3">
    <source>
        <dbReference type="Proteomes" id="UP000756346"/>
    </source>
</evidence>
<name>A0A9P9BX80_9PEZI</name>
<dbReference type="InterPro" id="IPR027417">
    <property type="entry name" value="P-loop_NTPase"/>
</dbReference>
<dbReference type="PANTHER" id="PTHR46411">
    <property type="entry name" value="FAMILY ATPASE, PUTATIVE-RELATED"/>
    <property type="match status" value="1"/>
</dbReference>
<evidence type="ECO:0000259" key="1">
    <source>
        <dbReference type="SMART" id="SM00382"/>
    </source>
</evidence>
<dbReference type="InterPro" id="IPR003959">
    <property type="entry name" value="ATPase_AAA_core"/>
</dbReference>
<dbReference type="Pfam" id="PF00004">
    <property type="entry name" value="AAA"/>
    <property type="match status" value="1"/>
</dbReference>
<keyword evidence="2" id="KW-0378">Hydrolase</keyword>
<dbReference type="RefSeq" id="XP_046015914.1">
    <property type="nucleotide sequence ID" value="XM_046149619.1"/>
</dbReference>
<evidence type="ECO:0000313" key="2">
    <source>
        <dbReference type="EMBL" id="KAH7035821.1"/>
    </source>
</evidence>
<dbReference type="Proteomes" id="UP000756346">
    <property type="component" value="Unassembled WGS sequence"/>
</dbReference>
<dbReference type="SUPFAM" id="SSF52540">
    <property type="entry name" value="P-loop containing nucleoside triphosphate hydrolases"/>
    <property type="match status" value="1"/>
</dbReference>
<protein>
    <submittedName>
        <fullName evidence="2">P-loop containing nucleoside triphosphate hydrolase protein</fullName>
    </submittedName>
</protein>
<dbReference type="InterPro" id="IPR056599">
    <property type="entry name" value="AAA_lid_fung"/>
</dbReference>
<dbReference type="EMBL" id="JAGTJQ010000003">
    <property type="protein sequence ID" value="KAH7035821.1"/>
    <property type="molecule type" value="Genomic_DNA"/>
</dbReference>
<keyword evidence="3" id="KW-1185">Reference proteome</keyword>
<proteinExistence type="predicted"/>
<dbReference type="AlphaFoldDB" id="A0A9P9BX80"/>
<feature type="domain" description="AAA+ ATPase" evidence="1">
    <location>
        <begin position="419"/>
        <end position="546"/>
    </location>
</feature>
<dbReference type="Pfam" id="PF23232">
    <property type="entry name" value="AAA_lid_13"/>
    <property type="match status" value="1"/>
</dbReference>
<dbReference type="Gene3D" id="3.40.50.300">
    <property type="entry name" value="P-loop containing nucleotide triphosphate hydrolases"/>
    <property type="match status" value="1"/>
</dbReference>
<sequence length="661" mass="76160">MDARRVQIFHRLDSDNSAVFLSPPVWNQHDGALQLKFSHFIQDPQRYVEKAGDVAYIVYKEYNVDHQRKAVDEQIKANVALPPPEPSEYHVQLVFRDTVSAMTTFLDSLPTFRADFPGFDESDLMHGPFTWWFHCRKSYDLTLIGPYQARLVSQLINTIEEIYGELYDRVIDQFAEGKVSQWSLEYLVRPGTVLLRRVGPLTLGCLAIGCTLSVQEKDNTASLSVDTRSIVFDGLFRRNFERHVIDIPNDGEVDIKSLKLFPLDFAEPGTRERLSRRGRTYWKCRQQRFVSCQEQSDSQEGERFMVDFETYKELHPDNSYTKTIFLPGKNYYKDSSLPDNDCDPEEPDIFLFPAVIPGFDFRRKKWKEIEVDKIRDVVWNDEAFSHLVADEDMKELIEALVSKQLAAETSTDLIKNKGNGLIMLLHGSPGTGKTFTAESVAELARKPLYPVTCGDIGTEPEKVENYLESIFHLGKKWNCVMLLDEAEVFLEQRTLQDLHRNALVSVFLRALEYYDGILILTTNRVGTFDEAFKSRIQISLPYKKLDRAQRKQIWRNFLGRLQGLGQHGTIDFDDIEAHLDDLADYSMNGRQIRNAITTARQLAEFRNKKMNFASLKKTIGVSEKFDKYLADVREGDVRELLGDGKEGRHSDDIIARENELR</sequence>
<reference evidence="2" key="1">
    <citation type="journal article" date="2021" name="Nat. Commun.">
        <title>Genetic determinants of endophytism in the Arabidopsis root mycobiome.</title>
        <authorList>
            <person name="Mesny F."/>
            <person name="Miyauchi S."/>
            <person name="Thiergart T."/>
            <person name="Pickel B."/>
            <person name="Atanasova L."/>
            <person name="Karlsson M."/>
            <person name="Huettel B."/>
            <person name="Barry K.W."/>
            <person name="Haridas S."/>
            <person name="Chen C."/>
            <person name="Bauer D."/>
            <person name="Andreopoulos W."/>
            <person name="Pangilinan J."/>
            <person name="LaButti K."/>
            <person name="Riley R."/>
            <person name="Lipzen A."/>
            <person name="Clum A."/>
            <person name="Drula E."/>
            <person name="Henrissat B."/>
            <person name="Kohler A."/>
            <person name="Grigoriev I.V."/>
            <person name="Martin F.M."/>
            <person name="Hacquard S."/>
        </authorList>
    </citation>
    <scope>NUCLEOTIDE SEQUENCE</scope>
    <source>
        <strain evidence="2">MPI-CAGE-CH-0230</strain>
    </source>
</reference>
<dbReference type="SMART" id="SM00382">
    <property type="entry name" value="AAA"/>
    <property type="match status" value="1"/>
</dbReference>
<dbReference type="PANTHER" id="PTHR46411:SF2">
    <property type="entry name" value="AAA+ ATPASE DOMAIN-CONTAINING PROTEIN"/>
    <property type="match status" value="1"/>
</dbReference>
<organism evidence="2 3">
    <name type="scientific">Microdochium trichocladiopsis</name>
    <dbReference type="NCBI Taxonomy" id="1682393"/>
    <lineage>
        <taxon>Eukaryota</taxon>
        <taxon>Fungi</taxon>
        <taxon>Dikarya</taxon>
        <taxon>Ascomycota</taxon>
        <taxon>Pezizomycotina</taxon>
        <taxon>Sordariomycetes</taxon>
        <taxon>Xylariomycetidae</taxon>
        <taxon>Xylariales</taxon>
        <taxon>Microdochiaceae</taxon>
        <taxon>Microdochium</taxon>
    </lineage>
</organism>
<dbReference type="GO" id="GO:0016887">
    <property type="term" value="F:ATP hydrolysis activity"/>
    <property type="evidence" value="ECO:0007669"/>
    <property type="project" value="InterPro"/>
</dbReference>